<evidence type="ECO:0000313" key="2">
    <source>
        <dbReference type="EMBL" id="JAD56512.1"/>
    </source>
</evidence>
<feature type="compositionally biased region" description="Polar residues" evidence="1">
    <location>
        <begin position="62"/>
        <end position="82"/>
    </location>
</feature>
<evidence type="ECO:0000256" key="1">
    <source>
        <dbReference type="SAM" id="MobiDB-lite"/>
    </source>
</evidence>
<proteinExistence type="predicted"/>
<dbReference type="EMBL" id="GBRH01241383">
    <property type="protein sequence ID" value="JAD56512.1"/>
    <property type="molecule type" value="Transcribed_RNA"/>
</dbReference>
<dbReference type="AlphaFoldDB" id="A0A0A9BB37"/>
<feature type="region of interest" description="Disordered" evidence="1">
    <location>
        <begin position="48"/>
        <end position="82"/>
    </location>
</feature>
<reference evidence="2" key="1">
    <citation type="submission" date="2014-09" db="EMBL/GenBank/DDBJ databases">
        <authorList>
            <person name="Magalhaes I.L.F."/>
            <person name="Oliveira U."/>
            <person name="Santos F.R."/>
            <person name="Vidigal T.H.D.A."/>
            <person name="Brescovit A.D."/>
            <person name="Santos A.J."/>
        </authorList>
    </citation>
    <scope>NUCLEOTIDE SEQUENCE</scope>
    <source>
        <tissue evidence="2">Shoot tissue taken approximately 20 cm above the soil surface</tissue>
    </source>
</reference>
<reference evidence="2" key="2">
    <citation type="journal article" date="2015" name="Data Brief">
        <title>Shoot transcriptome of the giant reed, Arundo donax.</title>
        <authorList>
            <person name="Barrero R.A."/>
            <person name="Guerrero F.D."/>
            <person name="Moolhuijzen P."/>
            <person name="Goolsby J.A."/>
            <person name="Tidwell J."/>
            <person name="Bellgard S.E."/>
            <person name="Bellgard M.I."/>
        </authorList>
    </citation>
    <scope>NUCLEOTIDE SEQUENCE</scope>
    <source>
        <tissue evidence="2">Shoot tissue taken approximately 20 cm above the soil surface</tissue>
    </source>
</reference>
<protein>
    <submittedName>
        <fullName evidence="2">Uncharacterized protein</fullName>
    </submittedName>
</protein>
<accession>A0A0A9BB37</accession>
<organism evidence="2">
    <name type="scientific">Arundo donax</name>
    <name type="common">Giant reed</name>
    <name type="synonym">Donax arundinaceus</name>
    <dbReference type="NCBI Taxonomy" id="35708"/>
    <lineage>
        <taxon>Eukaryota</taxon>
        <taxon>Viridiplantae</taxon>
        <taxon>Streptophyta</taxon>
        <taxon>Embryophyta</taxon>
        <taxon>Tracheophyta</taxon>
        <taxon>Spermatophyta</taxon>
        <taxon>Magnoliopsida</taxon>
        <taxon>Liliopsida</taxon>
        <taxon>Poales</taxon>
        <taxon>Poaceae</taxon>
        <taxon>PACMAD clade</taxon>
        <taxon>Arundinoideae</taxon>
        <taxon>Arundineae</taxon>
        <taxon>Arundo</taxon>
    </lineage>
</organism>
<name>A0A0A9BB37_ARUDO</name>
<sequence>MITQKLSKRSTYIQVFIQNIPAPTLLLPKEANVSELCRKTETQIPCYNSSKKRKRRGHSTIAAGSSCHTSSWPSASTLPLRH</sequence>